<name>A0ABS6I286_9MICC</name>
<dbReference type="PANTHER" id="PTHR30290:SF38">
    <property type="entry name" value="D,D-DIPEPTIDE-BINDING PERIPLASMIC PROTEIN DDPA-RELATED"/>
    <property type="match status" value="1"/>
</dbReference>
<dbReference type="Proteomes" id="UP000824166">
    <property type="component" value="Unassembled WGS sequence"/>
</dbReference>
<organism evidence="4 5">
    <name type="scientific">Paenarthrobacter aromaticivorans</name>
    <dbReference type="NCBI Taxonomy" id="2849150"/>
    <lineage>
        <taxon>Bacteria</taxon>
        <taxon>Bacillati</taxon>
        <taxon>Actinomycetota</taxon>
        <taxon>Actinomycetes</taxon>
        <taxon>Micrococcales</taxon>
        <taxon>Micrococcaceae</taxon>
        <taxon>Paenarthrobacter</taxon>
    </lineage>
</organism>
<evidence type="ECO:0000313" key="4">
    <source>
        <dbReference type="EMBL" id="MBU8865857.1"/>
    </source>
</evidence>
<dbReference type="InterPro" id="IPR030678">
    <property type="entry name" value="Peptide/Ni-bd"/>
</dbReference>
<dbReference type="PANTHER" id="PTHR30290">
    <property type="entry name" value="PERIPLASMIC BINDING COMPONENT OF ABC TRANSPORTER"/>
    <property type="match status" value="1"/>
</dbReference>
<proteinExistence type="predicted"/>
<accession>A0ABS6I286</accession>
<feature type="domain" description="Solute-binding protein family 5" evidence="3">
    <location>
        <begin position="82"/>
        <end position="411"/>
    </location>
</feature>
<dbReference type="Pfam" id="PF00496">
    <property type="entry name" value="SBP_bac_5"/>
    <property type="match status" value="1"/>
</dbReference>
<dbReference type="PIRSF" id="PIRSF002741">
    <property type="entry name" value="MppA"/>
    <property type="match status" value="1"/>
</dbReference>
<evidence type="ECO:0000256" key="1">
    <source>
        <dbReference type="ARBA" id="ARBA00022729"/>
    </source>
</evidence>
<dbReference type="InterPro" id="IPR000914">
    <property type="entry name" value="SBP_5_dom"/>
</dbReference>
<evidence type="ECO:0000256" key="2">
    <source>
        <dbReference type="SAM" id="SignalP"/>
    </source>
</evidence>
<evidence type="ECO:0000313" key="5">
    <source>
        <dbReference type="Proteomes" id="UP000824166"/>
    </source>
</evidence>
<dbReference type="InterPro" id="IPR039424">
    <property type="entry name" value="SBP_5"/>
</dbReference>
<reference evidence="4 5" key="1">
    <citation type="submission" date="2021-06" db="EMBL/GenBank/DDBJ databases">
        <authorList>
            <person name="Jeong J.W."/>
        </authorList>
    </citation>
    <scope>NUCLEOTIDE SEQUENCE [LARGE SCALE GENOMIC DNA]</scope>
    <source>
        <strain evidence="4 5">MMS21-TAE1-1</strain>
    </source>
</reference>
<sequence length="512" mass="55568">MMRFQKAAVAAVIAAGLALAGCGGGGGGNTGGAAKTAPSLVLGNIIPPQTFEARNLNWGNQSIYFQAVYDSLLKPSPNGKDVEANLATQWEYNADKTVLTMKLREDVTFTDGTPFTAEVAAQNLLRFRDGTSPQRSKVVDMVNAAAKDKNTLEITLKQANPAFLIYLAQAAGMQESPAAFSKSDVQTNPVGSGPYTLNTGSTVVGTSYKFDKNPKYWNADAVKYDSLTINVYNDATSLLNALRGKQLDASAINDVSIIPQVKAAGFTDNGSSLNFAGLMLFDRAGQSNPALGKVEVRQAINYAVDRDAFLKAVGLGFGEVTGQVFREDSPAYDKSLNDKYKFDPAKAKDLLAKAGYPNGFELTIPTAPGFPKQMWPLLQQQLSDVGIKVSYVDVGQNIIPDLQSKKYGVSYFTLQRDANEWQLISNLLAPTATWNTFKYQDPKVDALIGKIRTAEGADRDAALKELNQYVVDQAWFAPWYTPTNFFVTNAKTKVELNQGNAWPNLWNITPKA</sequence>
<protein>
    <submittedName>
        <fullName evidence="4">Peptide ABC transporter substrate-binding protein</fullName>
    </submittedName>
</protein>
<feature type="chain" id="PRO_5045560316" evidence="2">
    <location>
        <begin position="21"/>
        <end position="512"/>
    </location>
</feature>
<dbReference type="EMBL" id="JAHOPC010000002">
    <property type="protein sequence ID" value="MBU8865857.1"/>
    <property type="molecule type" value="Genomic_DNA"/>
</dbReference>
<comment type="caution">
    <text evidence="4">The sequence shown here is derived from an EMBL/GenBank/DDBJ whole genome shotgun (WGS) entry which is preliminary data.</text>
</comment>
<keyword evidence="1 2" id="KW-0732">Signal</keyword>
<evidence type="ECO:0000259" key="3">
    <source>
        <dbReference type="Pfam" id="PF00496"/>
    </source>
</evidence>
<dbReference type="RefSeq" id="WP_216923687.1">
    <property type="nucleotide sequence ID" value="NZ_JAHOPC010000002.1"/>
</dbReference>
<feature type="signal peptide" evidence="2">
    <location>
        <begin position="1"/>
        <end position="20"/>
    </location>
</feature>
<keyword evidence="5" id="KW-1185">Reference proteome</keyword>
<gene>
    <name evidence="4" type="ORF">KSW38_06080</name>
</gene>
<dbReference type="PROSITE" id="PS51257">
    <property type="entry name" value="PROKAR_LIPOPROTEIN"/>
    <property type="match status" value="1"/>
</dbReference>